<dbReference type="RefSeq" id="WP_081490916.1">
    <property type="nucleotide sequence ID" value="NZ_BBQY01000063.1"/>
</dbReference>
<dbReference type="Proteomes" id="UP000290975">
    <property type="component" value="Unassembled WGS sequence"/>
</dbReference>
<keyword evidence="1" id="KW-0614">Plasmid</keyword>
<keyword evidence="4" id="KW-1185">Reference proteome</keyword>
<dbReference type="InterPro" id="IPR025358">
    <property type="entry name" value="DUF4262"/>
</dbReference>
<accession>A0A401J8Y5</accession>
<evidence type="ECO:0000313" key="3">
    <source>
        <dbReference type="Proteomes" id="UP000217141"/>
    </source>
</evidence>
<organism evidence="1 3">
    <name type="scientific">Sphingobium xenophagum</name>
    <dbReference type="NCBI Taxonomy" id="121428"/>
    <lineage>
        <taxon>Bacteria</taxon>
        <taxon>Pseudomonadati</taxon>
        <taxon>Pseudomonadota</taxon>
        <taxon>Alphaproteobacteria</taxon>
        <taxon>Sphingomonadales</taxon>
        <taxon>Sphingomonadaceae</taxon>
        <taxon>Sphingobium</taxon>
    </lineage>
</organism>
<protein>
    <submittedName>
        <fullName evidence="1">DUF4262 domain-containing protein</fullName>
    </submittedName>
</protein>
<proteinExistence type="predicted"/>
<gene>
    <name evidence="1" type="ORF">CJD35_20250</name>
    <name evidence="2" type="ORF">MBESOW_P4240</name>
</gene>
<accession>A0A249MZM0</accession>
<dbReference type="EMBL" id="BBQY01000063">
    <property type="protein sequence ID" value="GBH33075.1"/>
    <property type="molecule type" value="Genomic_DNA"/>
</dbReference>
<evidence type="ECO:0000313" key="2">
    <source>
        <dbReference type="EMBL" id="GBH33075.1"/>
    </source>
</evidence>
<dbReference type="STRING" id="1192759.GCA_000277525_02448"/>
<sequence>MIDHHDTPLLRAVRESVDRCGQGVVAVVNGEGTPSQAHTIGNANRGLPELLGLGAFMPQRIFTILAQIGHEMRKAGKPPGMYIDLGRTYPIKTRIAGPAAMTFYTDSAGKYLGHADYAVVQLLFADPLGRYPGEENCDPRYEVQHV</sequence>
<reference evidence="1 3" key="2">
    <citation type="submission" date="2017-08" db="EMBL/GenBank/DDBJ databases">
        <title>Whole Genome Sequence of Sphingobium hydrophobicum C1: Insights into Adaption to the Electronic-waste Contaminated Sediment.</title>
        <authorList>
            <person name="Song D."/>
            <person name="Chen X."/>
            <person name="Xu M."/>
        </authorList>
    </citation>
    <scope>NUCLEOTIDE SEQUENCE [LARGE SCALE GENOMIC DNA]</scope>
    <source>
        <strain evidence="1 3">C1</strain>
        <plasmid evidence="1 3">p2</plasmid>
    </source>
</reference>
<geneLocation type="plasmid" evidence="1 3">
    <name>p2</name>
</geneLocation>
<dbReference type="Proteomes" id="UP000217141">
    <property type="component" value="Plasmid p2"/>
</dbReference>
<dbReference type="Pfam" id="PF14081">
    <property type="entry name" value="DUF4262"/>
    <property type="match status" value="1"/>
</dbReference>
<dbReference type="KEGG" id="shyd:CJD35_20250"/>
<reference evidence="2 4" key="1">
    <citation type="submission" date="2014-12" db="EMBL/GenBank/DDBJ databases">
        <title>Whole genome sequencing of Sphingobium xenophagum OW59.</title>
        <authorList>
            <person name="Ohta Y."/>
            <person name="Nishi S."/>
            <person name="Hatada Y."/>
        </authorList>
    </citation>
    <scope>NUCLEOTIDE SEQUENCE [LARGE SCALE GENOMIC DNA]</scope>
    <source>
        <strain evidence="2 4">OW59</strain>
    </source>
</reference>
<evidence type="ECO:0000313" key="4">
    <source>
        <dbReference type="Proteomes" id="UP000290975"/>
    </source>
</evidence>
<name>A0A249MZM0_SPHXE</name>
<evidence type="ECO:0000313" key="1">
    <source>
        <dbReference type="EMBL" id="ASY46823.1"/>
    </source>
</evidence>
<dbReference type="EMBL" id="CP022748">
    <property type="protein sequence ID" value="ASY46823.1"/>
    <property type="molecule type" value="Genomic_DNA"/>
</dbReference>
<dbReference type="AlphaFoldDB" id="A0A249MZM0"/>